<feature type="compositionally biased region" description="Basic and acidic residues" evidence="4">
    <location>
        <begin position="1520"/>
        <end position="1535"/>
    </location>
</feature>
<dbReference type="Proteomes" id="UP001417504">
    <property type="component" value="Unassembled WGS sequence"/>
</dbReference>
<feature type="region of interest" description="Disordered" evidence="4">
    <location>
        <begin position="1499"/>
        <end position="1535"/>
    </location>
</feature>
<feature type="compositionally biased region" description="Acidic residues" evidence="4">
    <location>
        <begin position="93"/>
        <end position="105"/>
    </location>
</feature>
<dbReference type="NCBIfam" id="TIGR00756">
    <property type="entry name" value="PPR"/>
    <property type="match status" value="13"/>
</dbReference>
<evidence type="ECO:0000256" key="1">
    <source>
        <dbReference type="ARBA" id="ARBA00007626"/>
    </source>
</evidence>
<evidence type="ECO:0008006" key="7">
    <source>
        <dbReference type="Google" id="ProtNLM"/>
    </source>
</evidence>
<feature type="repeat" description="PPR" evidence="3">
    <location>
        <begin position="361"/>
        <end position="395"/>
    </location>
</feature>
<accession>A0AAP0K3N3</accession>
<dbReference type="Pfam" id="PF13812">
    <property type="entry name" value="PPR_3"/>
    <property type="match status" value="3"/>
</dbReference>
<organism evidence="5 6">
    <name type="scientific">Stephania japonica</name>
    <dbReference type="NCBI Taxonomy" id="461633"/>
    <lineage>
        <taxon>Eukaryota</taxon>
        <taxon>Viridiplantae</taxon>
        <taxon>Streptophyta</taxon>
        <taxon>Embryophyta</taxon>
        <taxon>Tracheophyta</taxon>
        <taxon>Spermatophyta</taxon>
        <taxon>Magnoliopsida</taxon>
        <taxon>Ranunculales</taxon>
        <taxon>Menispermaceae</taxon>
        <taxon>Menispermoideae</taxon>
        <taxon>Cissampelideae</taxon>
        <taxon>Stephania</taxon>
    </lineage>
</organism>
<dbReference type="PROSITE" id="PS51375">
    <property type="entry name" value="PPR"/>
    <property type="match status" value="16"/>
</dbReference>
<feature type="repeat" description="PPR" evidence="3">
    <location>
        <begin position="536"/>
        <end position="570"/>
    </location>
</feature>
<evidence type="ECO:0000313" key="5">
    <source>
        <dbReference type="EMBL" id="KAK9144092.1"/>
    </source>
</evidence>
<dbReference type="EMBL" id="JBBNAE010000002">
    <property type="protein sequence ID" value="KAK9144092.1"/>
    <property type="molecule type" value="Genomic_DNA"/>
</dbReference>
<comment type="similarity">
    <text evidence="1">Belongs to the PPR family. P subfamily.</text>
</comment>
<dbReference type="Pfam" id="PF01535">
    <property type="entry name" value="PPR"/>
    <property type="match status" value="5"/>
</dbReference>
<feature type="compositionally biased region" description="Polar residues" evidence="4">
    <location>
        <begin position="112"/>
        <end position="125"/>
    </location>
</feature>
<keyword evidence="2" id="KW-0677">Repeat</keyword>
<feature type="repeat" description="PPR" evidence="3">
    <location>
        <begin position="919"/>
        <end position="953"/>
    </location>
</feature>
<feature type="region of interest" description="Disordered" evidence="4">
    <location>
        <begin position="19"/>
        <end position="47"/>
    </location>
</feature>
<protein>
    <recommendedName>
        <fullName evidence="7">Pentatricopeptide repeat-containing protein</fullName>
    </recommendedName>
</protein>
<dbReference type="PANTHER" id="PTHR47447:SF26">
    <property type="entry name" value="CHLOROPLAST RNA SPLICING4"/>
    <property type="match status" value="1"/>
</dbReference>
<feature type="repeat" description="PPR" evidence="3">
    <location>
        <begin position="989"/>
        <end position="1023"/>
    </location>
</feature>
<reference evidence="5 6" key="1">
    <citation type="submission" date="2024-01" db="EMBL/GenBank/DDBJ databases">
        <title>Genome assemblies of Stephania.</title>
        <authorList>
            <person name="Yang L."/>
        </authorList>
    </citation>
    <scope>NUCLEOTIDE SEQUENCE [LARGE SCALE GENOMIC DNA]</scope>
    <source>
        <strain evidence="5">QJT</strain>
        <tissue evidence="5">Leaf</tissue>
    </source>
</reference>
<gene>
    <name evidence="5" type="ORF">Sjap_003995</name>
</gene>
<evidence type="ECO:0000313" key="6">
    <source>
        <dbReference type="Proteomes" id="UP001417504"/>
    </source>
</evidence>
<feature type="repeat" description="PPR" evidence="3">
    <location>
        <begin position="1059"/>
        <end position="1093"/>
    </location>
</feature>
<feature type="compositionally biased region" description="Low complexity" evidence="4">
    <location>
        <begin position="26"/>
        <end position="45"/>
    </location>
</feature>
<feature type="repeat" description="PPR" evidence="3">
    <location>
        <begin position="1024"/>
        <end position="1058"/>
    </location>
</feature>
<feature type="region of interest" description="Disordered" evidence="4">
    <location>
        <begin position="72"/>
        <end position="136"/>
    </location>
</feature>
<proteinExistence type="inferred from homology"/>
<feature type="compositionally biased region" description="Basic residues" evidence="4">
    <location>
        <begin position="1464"/>
        <end position="1473"/>
    </location>
</feature>
<evidence type="ECO:0000256" key="2">
    <source>
        <dbReference type="ARBA" id="ARBA00022737"/>
    </source>
</evidence>
<dbReference type="InterPro" id="IPR002885">
    <property type="entry name" value="PPR_rpt"/>
</dbReference>
<evidence type="ECO:0000256" key="3">
    <source>
        <dbReference type="PROSITE-ProRule" id="PRU00708"/>
    </source>
</evidence>
<comment type="caution">
    <text evidence="5">The sequence shown here is derived from an EMBL/GenBank/DDBJ whole genome shotgun (WGS) entry which is preliminary data.</text>
</comment>
<feature type="repeat" description="PPR" evidence="3">
    <location>
        <begin position="1129"/>
        <end position="1163"/>
    </location>
</feature>
<feature type="repeat" description="PPR" evidence="3">
    <location>
        <begin position="396"/>
        <end position="430"/>
    </location>
</feature>
<feature type="region of interest" description="Disordered" evidence="4">
    <location>
        <begin position="1453"/>
        <end position="1473"/>
    </location>
</feature>
<feature type="repeat" description="PPR" evidence="3">
    <location>
        <begin position="466"/>
        <end position="500"/>
    </location>
</feature>
<feature type="repeat" description="PPR" evidence="3">
    <location>
        <begin position="254"/>
        <end position="288"/>
    </location>
</feature>
<feature type="repeat" description="PPR" evidence="3">
    <location>
        <begin position="814"/>
        <end position="848"/>
    </location>
</feature>
<feature type="repeat" description="PPR" evidence="3">
    <location>
        <begin position="954"/>
        <end position="988"/>
    </location>
</feature>
<feature type="repeat" description="PPR" evidence="3">
    <location>
        <begin position="326"/>
        <end position="360"/>
    </location>
</feature>
<dbReference type="Pfam" id="PF13041">
    <property type="entry name" value="PPR_2"/>
    <property type="match status" value="4"/>
</dbReference>
<feature type="repeat" description="PPR" evidence="3">
    <location>
        <begin position="289"/>
        <end position="325"/>
    </location>
</feature>
<dbReference type="SUPFAM" id="SSF81901">
    <property type="entry name" value="HCP-like"/>
    <property type="match status" value="1"/>
</dbReference>
<keyword evidence="6" id="KW-1185">Reference proteome</keyword>
<sequence length="1535" mass="174359">MHTSTCLLQPFTLLTTLRSDGRRDSVTPSSSHSTSSSSTTTSCSTVIVEETPNPKKFSYDRASPTVRWPHLTLTQHSTPPHTPPPPLQQLIEHEEEEEEEEEEDPNPQLLEKSTQQALDCSTTNDESQEVLGRPSKTKIKKMNKLALKRAKDWRQRVQFLTDKILQLQPDEFVADVLDSRPVQMTPTDYCFVVKWVGKSSWHRALEVYEWLNLRHWYTPNARMLATILSVLGKANQESLAEEIFDRAEPGVWNSVQVYNAMMGVYSRNGRFSKVQDLLNLMKSRGCEPDLVSFNTLINARAKSSSMSPGLAIELLKEVRRSGLRPDIITYNTLISASSREFDLDEAVKVYADLQRSNCQPDLWTYNAMISVFGRCGMTNEAERLFKELGVKGFFPDAVTYNSLLYAFAREGNVGKVMDICEKMIEAGFGKDEMTYNTIIHMYGKQGHHELALRLYNDMKSSGRSPDAVTYTVLVDSLGKTGKVKEAAMVMSEMLDAGVKPTLRTFSALICAYAKAGMRDAAEETFNCMLRSGIKADRLAYSVMLDIFLRFNETKKSISLYNEMVRDGFTPDQSLYEDLLKLLSKDDKEDAIQMVLKDMEEVCGMTPQIISNALVKGGCHEHAAKLLRLAIRRGYQPDRENLLFILNSHHSDGKHEEAKALLNALREHSPSSNHLVTEASIIMLCKNHQIEAALKEYVEARSFVFSSMSCSMYESLIQCCEETGFFAEASQIYSDMKFCCLEPSKSIYQSLVLIYCKMGFPETAHHLVNLAESLGFMFNGFSPYIDLIEAYGKLNLWEKAESVVGRLRLSHSVVDRKVWNALIHSYAASGCYERARAVFNTMIRDGPSPTVDSINGLMQALIVDGRLDELYVVIQELQDMGFKISKSTILLMLDAFARARNIFEVKKIYNGMKAAGYLPTMHLYRSMIALFSRGKRVRDVESMFVEMEKAGFKPDLSIFNSMLSMYTGIGDFRKTVEVYQNISGAGMQPDENTYNTLILMYCRDFRPEEGISLLQEMRRQELEPKLDTYKSLITACGKQQMWEHAEELFIDLQSKGFKLDRGLFHIMMKIYRDQGNHIKAENLLLKMKETGVEPTIATMHLLMVSYSSAKQPKEAENVLNNLKTSGLVLSTLPYSSVIDGYLKNGDYNMGIEKLKQMIQDGLEPDHRIWTCFIRAASISQSTDEAMILLNSLRDTGFDIPIRLLTEKTETLVDKMDNLLSELGPLDDDAAFNFVNALEDLLWAFECRATASWVFQLAIKRMFTAMMCANKVADRDWGADFRKLSAGAALVATWISTTNMLWRNVNFWLPQDASLQGCPEAPKSVVLITGMAEYNMVSLNNTIKAYLWEMGSPFLPCKTRSGLLVAKAHSLRMWLKDSPYCLDLELKDASSLPKTNSMQLNEGYFMRSGLVPIFKEVHERLGQVRPKKFARLALLSDEKREKAIKADIEGREQKLQKMKERGWQTRPKRRKTIHRKRFIRKLNASRPNALRLGKLRPAKISRLALLPSKEKEENKSNGNRTNSREHIGERDGRTRTR</sequence>
<dbReference type="InterPro" id="IPR011990">
    <property type="entry name" value="TPR-like_helical_dom_sf"/>
</dbReference>
<feature type="repeat" description="PPR" evidence="3">
    <location>
        <begin position="431"/>
        <end position="465"/>
    </location>
</feature>
<evidence type="ECO:0000256" key="4">
    <source>
        <dbReference type="SAM" id="MobiDB-lite"/>
    </source>
</evidence>
<dbReference type="PANTHER" id="PTHR47447">
    <property type="entry name" value="OS03G0856100 PROTEIN"/>
    <property type="match status" value="1"/>
</dbReference>
<name>A0AAP0K3N3_9MAGN</name>
<feature type="repeat" description="PPR" evidence="3">
    <location>
        <begin position="501"/>
        <end position="535"/>
    </location>
</feature>
<dbReference type="Gene3D" id="1.25.40.10">
    <property type="entry name" value="Tetratricopeptide repeat domain"/>
    <property type="match status" value="9"/>
</dbReference>